<dbReference type="STRING" id="930991.A0A0D0D1C9"/>
<dbReference type="GO" id="GO:0016765">
    <property type="term" value="F:transferase activity, transferring alkyl or aryl (other than methyl) groups"/>
    <property type="evidence" value="ECO:0007669"/>
    <property type="project" value="InterPro"/>
</dbReference>
<keyword evidence="4 5" id="KW-0472">Membrane</keyword>
<evidence type="ECO:0000313" key="6">
    <source>
        <dbReference type="EMBL" id="KIK81858.1"/>
    </source>
</evidence>
<dbReference type="GO" id="GO:0016020">
    <property type="term" value="C:membrane"/>
    <property type="evidence" value="ECO:0007669"/>
    <property type="project" value="UniProtKB-SubCell"/>
</dbReference>
<keyword evidence="7" id="KW-1185">Reference proteome</keyword>
<feature type="transmembrane region" description="Helical" evidence="5">
    <location>
        <begin position="149"/>
        <end position="167"/>
    </location>
</feature>
<dbReference type="OrthoDB" id="434972at2759"/>
<keyword evidence="3 5" id="KW-1133">Transmembrane helix</keyword>
<dbReference type="PANTHER" id="PTHR42723:SF1">
    <property type="entry name" value="CHLOROPHYLL SYNTHASE, CHLOROPLASTIC"/>
    <property type="match status" value="1"/>
</dbReference>
<evidence type="ECO:0000313" key="7">
    <source>
        <dbReference type="Proteomes" id="UP000054538"/>
    </source>
</evidence>
<dbReference type="InterPro" id="IPR000537">
    <property type="entry name" value="UbiA_prenyltransferase"/>
</dbReference>
<evidence type="ECO:0000256" key="1">
    <source>
        <dbReference type="ARBA" id="ARBA00004141"/>
    </source>
</evidence>
<sequence length="294" mass="32999">MTLSEPRVSFPRLAFFYLETIFLFTRSDYKTIFFPVIISATATAPCAGLKQFIHTATWVWIHLLQANVSNQTYSAHEDVINKPWRPLPSGRITVDETRRFRWFLLAICLCLSGWHGVGVFSASAALSLVEIVHDDYGFSSDPVFKNLCNVVGYLTFELGATMILCGLEMSVDRTSFVALLTSGLLIFTTIHAQDFADADGDRVSGRRTLPIVAPEGSRIYILTALPVWSIALSALWGLGPFCGMFFLLMGLFVGSQYFRFRDATHDQSSYVLYNVWLLAAHVLPMNARSRLLTW</sequence>
<feature type="transmembrane region" description="Helical" evidence="5">
    <location>
        <begin position="102"/>
        <end position="129"/>
    </location>
</feature>
<gene>
    <name evidence="6" type="ORF">PAXRUDRAFT_832579</name>
</gene>
<dbReference type="Gene3D" id="1.10.357.140">
    <property type="entry name" value="UbiA prenyltransferase"/>
    <property type="match status" value="1"/>
</dbReference>
<keyword evidence="2 5" id="KW-0812">Transmembrane</keyword>
<dbReference type="InParanoid" id="A0A0D0D1C9"/>
<accession>A0A0D0D1C9</accession>
<dbReference type="InterPro" id="IPR050475">
    <property type="entry name" value="Prenyltransferase_related"/>
</dbReference>
<protein>
    <submittedName>
        <fullName evidence="6">Uncharacterized protein</fullName>
    </submittedName>
</protein>
<dbReference type="Proteomes" id="UP000054538">
    <property type="component" value="Unassembled WGS sequence"/>
</dbReference>
<evidence type="ECO:0000256" key="2">
    <source>
        <dbReference type="ARBA" id="ARBA00022692"/>
    </source>
</evidence>
<organism evidence="6 7">
    <name type="scientific">Paxillus rubicundulus Ve08.2h10</name>
    <dbReference type="NCBI Taxonomy" id="930991"/>
    <lineage>
        <taxon>Eukaryota</taxon>
        <taxon>Fungi</taxon>
        <taxon>Dikarya</taxon>
        <taxon>Basidiomycota</taxon>
        <taxon>Agaricomycotina</taxon>
        <taxon>Agaricomycetes</taxon>
        <taxon>Agaricomycetidae</taxon>
        <taxon>Boletales</taxon>
        <taxon>Paxilineae</taxon>
        <taxon>Paxillaceae</taxon>
        <taxon>Paxillus</taxon>
    </lineage>
</organism>
<reference evidence="6 7" key="1">
    <citation type="submission" date="2014-04" db="EMBL/GenBank/DDBJ databases">
        <authorList>
            <consortium name="DOE Joint Genome Institute"/>
            <person name="Kuo A."/>
            <person name="Kohler A."/>
            <person name="Jargeat P."/>
            <person name="Nagy L.G."/>
            <person name="Floudas D."/>
            <person name="Copeland A."/>
            <person name="Barry K.W."/>
            <person name="Cichocki N."/>
            <person name="Veneault-Fourrey C."/>
            <person name="LaButti K."/>
            <person name="Lindquist E.A."/>
            <person name="Lipzen A."/>
            <person name="Lundell T."/>
            <person name="Morin E."/>
            <person name="Murat C."/>
            <person name="Sun H."/>
            <person name="Tunlid A."/>
            <person name="Henrissat B."/>
            <person name="Grigoriev I.V."/>
            <person name="Hibbett D.S."/>
            <person name="Martin F."/>
            <person name="Nordberg H.P."/>
            <person name="Cantor M.N."/>
            <person name="Hua S.X."/>
        </authorList>
    </citation>
    <scope>NUCLEOTIDE SEQUENCE [LARGE SCALE GENOMIC DNA]</scope>
    <source>
        <strain evidence="6 7">Ve08.2h10</strain>
    </source>
</reference>
<name>A0A0D0D1C9_9AGAM</name>
<dbReference type="Pfam" id="PF01040">
    <property type="entry name" value="UbiA"/>
    <property type="match status" value="1"/>
</dbReference>
<evidence type="ECO:0000256" key="5">
    <source>
        <dbReference type="SAM" id="Phobius"/>
    </source>
</evidence>
<dbReference type="CDD" id="cd13965">
    <property type="entry name" value="PT_UbiA_3"/>
    <property type="match status" value="1"/>
</dbReference>
<dbReference type="EMBL" id="KN825720">
    <property type="protein sequence ID" value="KIK81858.1"/>
    <property type="molecule type" value="Genomic_DNA"/>
</dbReference>
<evidence type="ECO:0000256" key="4">
    <source>
        <dbReference type="ARBA" id="ARBA00023136"/>
    </source>
</evidence>
<feature type="transmembrane region" description="Helical" evidence="5">
    <location>
        <begin position="174"/>
        <end position="192"/>
    </location>
</feature>
<dbReference type="PANTHER" id="PTHR42723">
    <property type="entry name" value="CHLOROPHYLL SYNTHASE"/>
    <property type="match status" value="1"/>
</dbReference>
<dbReference type="InterPro" id="IPR044878">
    <property type="entry name" value="UbiA_sf"/>
</dbReference>
<evidence type="ECO:0000256" key="3">
    <source>
        <dbReference type="ARBA" id="ARBA00022989"/>
    </source>
</evidence>
<comment type="subcellular location">
    <subcellularLocation>
        <location evidence="1">Membrane</location>
        <topology evidence="1">Multi-pass membrane protein</topology>
    </subcellularLocation>
</comment>
<feature type="transmembrane region" description="Helical" evidence="5">
    <location>
        <begin position="234"/>
        <end position="258"/>
    </location>
</feature>
<dbReference type="AlphaFoldDB" id="A0A0D0D1C9"/>
<reference evidence="7" key="2">
    <citation type="submission" date="2015-01" db="EMBL/GenBank/DDBJ databases">
        <title>Evolutionary Origins and Diversification of the Mycorrhizal Mutualists.</title>
        <authorList>
            <consortium name="DOE Joint Genome Institute"/>
            <consortium name="Mycorrhizal Genomics Consortium"/>
            <person name="Kohler A."/>
            <person name="Kuo A."/>
            <person name="Nagy L.G."/>
            <person name="Floudas D."/>
            <person name="Copeland A."/>
            <person name="Barry K.W."/>
            <person name="Cichocki N."/>
            <person name="Veneault-Fourrey C."/>
            <person name="LaButti K."/>
            <person name="Lindquist E.A."/>
            <person name="Lipzen A."/>
            <person name="Lundell T."/>
            <person name="Morin E."/>
            <person name="Murat C."/>
            <person name="Riley R."/>
            <person name="Ohm R."/>
            <person name="Sun H."/>
            <person name="Tunlid A."/>
            <person name="Henrissat B."/>
            <person name="Grigoriev I.V."/>
            <person name="Hibbett D.S."/>
            <person name="Martin F."/>
        </authorList>
    </citation>
    <scope>NUCLEOTIDE SEQUENCE [LARGE SCALE GENOMIC DNA]</scope>
    <source>
        <strain evidence="7">Ve08.2h10</strain>
    </source>
</reference>
<dbReference type="HOGENOM" id="CLU_063928_0_0_1"/>
<proteinExistence type="predicted"/>